<dbReference type="AlphaFoldDB" id="A0AAV8ZAQ8"/>
<proteinExistence type="predicted"/>
<evidence type="ECO:0000313" key="3">
    <source>
        <dbReference type="Proteomes" id="UP001162156"/>
    </source>
</evidence>
<evidence type="ECO:0000256" key="1">
    <source>
        <dbReference type="SAM" id="Phobius"/>
    </source>
</evidence>
<protein>
    <submittedName>
        <fullName evidence="2">Uncharacterized protein</fullName>
    </submittedName>
</protein>
<reference evidence="2" key="1">
    <citation type="journal article" date="2023" name="Insect Mol. Biol.">
        <title>Genome sequencing provides insights into the evolution of gene families encoding plant cell wall-degrading enzymes in longhorned beetles.</title>
        <authorList>
            <person name="Shin N.R."/>
            <person name="Okamura Y."/>
            <person name="Kirsch R."/>
            <person name="Pauchet Y."/>
        </authorList>
    </citation>
    <scope>NUCLEOTIDE SEQUENCE</scope>
    <source>
        <strain evidence="2">RBIC_L_NR</strain>
    </source>
</reference>
<keyword evidence="1" id="KW-1133">Transmembrane helix</keyword>
<gene>
    <name evidence="2" type="ORF">NQ314_005979</name>
</gene>
<dbReference type="EMBL" id="JANEYF010001621">
    <property type="protein sequence ID" value="KAJ8961050.1"/>
    <property type="molecule type" value="Genomic_DNA"/>
</dbReference>
<evidence type="ECO:0000313" key="2">
    <source>
        <dbReference type="EMBL" id="KAJ8961050.1"/>
    </source>
</evidence>
<dbReference type="Proteomes" id="UP001162156">
    <property type="component" value="Unassembled WGS sequence"/>
</dbReference>
<comment type="caution">
    <text evidence="2">The sequence shown here is derived from an EMBL/GenBank/DDBJ whole genome shotgun (WGS) entry which is preliminary data.</text>
</comment>
<feature type="transmembrane region" description="Helical" evidence="1">
    <location>
        <begin position="62"/>
        <end position="82"/>
    </location>
</feature>
<sequence length="102" mass="11604">MTFLYTMAIGMFKLSQKQRKCLSFVFITLNIVQIILGAGMTSSSLYIFIAVSPVLLTEKAEVNFVFAVTGIYGTNVIFHWIIGIRMCRKCFLQAHKYVQIIL</sequence>
<feature type="transmembrane region" description="Helical" evidence="1">
    <location>
        <begin position="21"/>
        <end position="50"/>
    </location>
</feature>
<keyword evidence="1" id="KW-0812">Transmembrane</keyword>
<organism evidence="2 3">
    <name type="scientific">Rhamnusium bicolor</name>
    <dbReference type="NCBI Taxonomy" id="1586634"/>
    <lineage>
        <taxon>Eukaryota</taxon>
        <taxon>Metazoa</taxon>
        <taxon>Ecdysozoa</taxon>
        <taxon>Arthropoda</taxon>
        <taxon>Hexapoda</taxon>
        <taxon>Insecta</taxon>
        <taxon>Pterygota</taxon>
        <taxon>Neoptera</taxon>
        <taxon>Endopterygota</taxon>
        <taxon>Coleoptera</taxon>
        <taxon>Polyphaga</taxon>
        <taxon>Cucujiformia</taxon>
        <taxon>Chrysomeloidea</taxon>
        <taxon>Cerambycidae</taxon>
        <taxon>Lepturinae</taxon>
        <taxon>Rhagiini</taxon>
        <taxon>Rhamnusium</taxon>
    </lineage>
</organism>
<name>A0AAV8ZAQ8_9CUCU</name>
<keyword evidence="1" id="KW-0472">Membrane</keyword>
<accession>A0AAV8ZAQ8</accession>
<keyword evidence="3" id="KW-1185">Reference proteome</keyword>